<evidence type="ECO:0000313" key="2">
    <source>
        <dbReference type="Proteomes" id="UP000242474"/>
    </source>
</evidence>
<name>A0A2G5B1T8_COERN</name>
<proteinExistence type="predicted"/>
<evidence type="ECO:0000313" key="1">
    <source>
        <dbReference type="EMBL" id="PIA12982.1"/>
    </source>
</evidence>
<accession>A0A2G5B1T8</accession>
<dbReference type="Proteomes" id="UP000242474">
    <property type="component" value="Unassembled WGS sequence"/>
</dbReference>
<keyword evidence="2" id="KW-1185">Reference proteome</keyword>
<reference evidence="1 2" key="1">
    <citation type="journal article" date="2015" name="Genome Biol. Evol.">
        <title>Phylogenomic analyses indicate that early fungi evolved digesting cell walls of algal ancestors of land plants.</title>
        <authorList>
            <person name="Chang Y."/>
            <person name="Wang S."/>
            <person name="Sekimoto S."/>
            <person name="Aerts A.L."/>
            <person name="Choi C."/>
            <person name="Clum A."/>
            <person name="LaButti K.M."/>
            <person name="Lindquist E.A."/>
            <person name="Yee Ngan C."/>
            <person name="Ohm R.A."/>
            <person name="Salamov A.A."/>
            <person name="Grigoriev I.V."/>
            <person name="Spatafora J.W."/>
            <person name="Berbee M.L."/>
        </authorList>
    </citation>
    <scope>NUCLEOTIDE SEQUENCE [LARGE SCALE GENOMIC DNA]</scope>
    <source>
        <strain evidence="1 2">NRRL 1564</strain>
    </source>
</reference>
<protein>
    <submittedName>
        <fullName evidence="1">Uncharacterized protein</fullName>
    </submittedName>
</protein>
<organism evidence="1 2">
    <name type="scientific">Coemansia reversa (strain ATCC 12441 / NRRL 1564)</name>
    <dbReference type="NCBI Taxonomy" id="763665"/>
    <lineage>
        <taxon>Eukaryota</taxon>
        <taxon>Fungi</taxon>
        <taxon>Fungi incertae sedis</taxon>
        <taxon>Zoopagomycota</taxon>
        <taxon>Kickxellomycotina</taxon>
        <taxon>Kickxellomycetes</taxon>
        <taxon>Kickxellales</taxon>
        <taxon>Kickxellaceae</taxon>
        <taxon>Coemansia</taxon>
    </lineage>
</organism>
<sequence>MNLLSDRSDFTINDKHIEISNRIISDIDTLTATIPLSEINTSMAKAKLNFQIYRRKKLALKEKEVNAANVAKIKREKKEEEVNAANVAEIKREKIEEENAYLQQIAQEALVFLDEDIKNIRTMEME</sequence>
<gene>
    <name evidence="1" type="ORF">COEREDRAFT_89917</name>
</gene>
<dbReference type="EMBL" id="KZ303552">
    <property type="protein sequence ID" value="PIA12982.1"/>
    <property type="molecule type" value="Genomic_DNA"/>
</dbReference>
<dbReference type="AlphaFoldDB" id="A0A2G5B1T8"/>